<dbReference type="SUPFAM" id="SSF51215">
    <property type="entry name" value="Regulatory protein AraC"/>
    <property type="match status" value="1"/>
</dbReference>
<proteinExistence type="predicted"/>
<dbReference type="Proteomes" id="UP000253090">
    <property type="component" value="Unassembled WGS sequence"/>
</dbReference>
<accession>A0A369BM50</accession>
<feature type="domain" description="HTH araC/xylS-type" evidence="4">
    <location>
        <begin position="175"/>
        <end position="273"/>
    </location>
</feature>
<dbReference type="Gene3D" id="2.60.120.10">
    <property type="entry name" value="Jelly Rolls"/>
    <property type="match status" value="1"/>
</dbReference>
<evidence type="ECO:0000313" key="5">
    <source>
        <dbReference type="EMBL" id="RCX22682.1"/>
    </source>
</evidence>
<dbReference type="Pfam" id="PF02311">
    <property type="entry name" value="AraC_binding"/>
    <property type="match status" value="1"/>
</dbReference>
<dbReference type="InterPro" id="IPR018060">
    <property type="entry name" value="HTH_AraC"/>
</dbReference>
<dbReference type="InterPro" id="IPR003313">
    <property type="entry name" value="AraC-bd"/>
</dbReference>
<comment type="caution">
    <text evidence="5">The sequence shown here is derived from an EMBL/GenBank/DDBJ whole genome shotgun (WGS) entry which is preliminary data.</text>
</comment>
<sequence length="275" mass="31650">MKSFYQNWKLDQDLPMVVHQSRDLTFYPHFHAEVEFIYVDSGSIVVGVNEDKRLLQQGEMAVFCSNDIHYFDSKDRSSEMTIVIFHPELIGKTVSWPGDFAFESPFITGGHPELQPINLLLKRIMLEKNDAKPGHRLFIQACLLELCGLLQRHLPIYAAERGPQTRIASKRARIQQILSFIEEHYQDDLSVDVMCGQFGMEPSYFCRTFKKAIGMNFKTYLNSIRVLNAMRKLADSDANITEIALECGFGSVRTFNRVYRELQGASPSDLRREKN</sequence>
<dbReference type="AlphaFoldDB" id="A0A369BM50"/>
<dbReference type="PRINTS" id="PR00032">
    <property type="entry name" value="HTHARAC"/>
</dbReference>
<dbReference type="GO" id="GO:0043565">
    <property type="term" value="F:sequence-specific DNA binding"/>
    <property type="evidence" value="ECO:0007669"/>
    <property type="project" value="InterPro"/>
</dbReference>
<organism evidence="5 6">
    <name type="scientific">Fontibacillus phaseoli</name>
    <dbReference type="NCBI Taxonomy" id="1416533"/>
    <lineage>
        <taxon>Bacteria</taxon>
        <taxon>Bacillati</taxon>
        <taxon>Bacillota</taxon>
        <taxon>Bacilli</taxon>
        <taxon>Bacillales</taxon>
        <taxon>Paenibacillaceae</taxon>
        <taxon>Fontibacillus</taxon>
    </lineage>
</organism>
<dbReference type="InterPro" id="IPR014710">
    <property type="entry name" value="RmlC-like_jellyroll"/>
</dbReference>
<dbReference type="InterPro" id="IPR009057">
    <property type="entry name" value="Homeodomain-like_sf"/>
</dbReference>
<keyword evidence="3" id="KW-0804">Transcription</keyword>
<evidence type="ECO:0000256" key="2">
    <source>
        <dbReference type="ARBA" id="ARBA00023125"/>
    </source>
</evidence>
<gene>
    <name evidence="5" type="ORF">DFP94_101262</name>
</gene>
<evidence type="ECO:0000256" key="3">
    <source>
        <dbReference type="ARBA" id="ARBA00023163"/>
    </source>
</evidence>
<dbReference type="SMART" id="SM00342">
    <property type="entry name" value="HTH_ARAC"/>
    <property type="match status" value="1"/>
</dbReference>
<evidence type="ECO:0000256" key="1">
    <source>
        <dbReference type="ARBA" id="ARBA00023015"/>
    </source>
</evidence>
<dbReference type="Pfam" id="PF12833">
    <property type="entry name" value="HTH_18"/>
    <property type="match status" value="1"/>
</dbReference>
<dbReference type="InterPro" id="IPR020449">
    <property type="entry name" value="Tscrpt_reg_AraC-type_HTH"/>
</dbReference>
<keyword evidence="6" id="KW-1185">Reference proteome</keyword>
<protein>
    <submittedName>
        <fullName evidence="5">AraC-like DNA-binding protein</fullName>
    </submittedName>
</protein>
<dbReference type="PANTHER" id="PTHR43280">
    <property type="entry name" value="ARAC-FAMILY TRANSCRIPTIONAL REGULATOR"/>
    <property type="match status" value="1"/>
</dbReference>
<dbReference type="Gene3D" id="1.10.10.60">
    <property type="entry name" value="Homeodomain-like"/>
    <property type="match status" value="2"/>
</dbReference>
<evidence type="ECO:0000313" key="6">
    <source>
        <dbReference type="Proteomes" id="UP000253090"/>
    </source>
</evidence>
<dbReference type="PROSITE" id="PS00041">
    <property type="entry name" value="HTH_ARAC_FAMILY_1"/>
    <property type="match status" value="1"/>
</dbReference>
<evidence type="ECO:0000259" key="4">
    <source>
        <dbReference type="PROSITE" id="PS01124"/>
    </source>
</evidence>
<dbReference type="RefSeq" id="WP_114494644.1">
    <property type="nucleotide sequence ID" value="NZ_QPJW01000001.1"/>
</dbReference>
<dbReference type="SUPFAM" id="SSF46689">
    <property type="entry name" value="Homeodomain-like"/>
    <property type="match status" value="2"/>
</dbReference>
<keyword evidence="2 5" id="KW-0238">DNA-binding</keyword>
<dbReference type="PANTHER" id="PTHR43280:SF27">
    <property type="entry name" value="TRANSCRIPTIONAL REGULATOR MTLR"/>
    <property type="match status" value="1"/>
</dbReference>
<dbReference type="InterPro" id="IPR037923">
    <property type="entry name" value="HTH-like"/>
</dbReference>
<dbReference type="OrthoDB" id="9799319at2"/>
<dbReference type="EMBL" id="QPJW01000001">
    <property type="protein sequence ID" value="RCX22682.1"/>
    <property type="molecule type" value="Genomic_DNA"/>
</dbReference>
<reference evidence="5 6" key="1">
    <citation type="submission" date="2018-07" db="EMBL/GenBank/DDBJ databases">
        <title>Genomic Encyclopedia of Type Strains, Phase III (KMG-III): the genomes of soil and plant-associated and newly described type strains.</title>
        <authorList>
            <person name="Whitman W."/>
        </authorList>
    </citation>
    <scope>NUCLEOTIDE SEQUENCE [LARGE SCALE GENOMIC DNA]</scope>
    <source>
        <strain evidence="5 6">CECT 8333</strain>
    </source>
</reference>
<dbReference type="InterPro" id="IPR018062">
    <property type="entry name" value="HTH_AraC-typ_CS"/>
</dbReference>
<name>A0A369BM50_9BACL</name>
<dbReference type="PROSITE" id="PS01124">
    <property type="entry name" value="HTH_ARAC_FAMILY_2"/>
    <property type="match status" value="1"/>
</dbReference>
<dbReference type="GO" id="GO:0003700">
    <property type="term" value="F:DNA-binding transcription factor activity"/>
    <property type="evidence" value="ECO:0007669"/>
    <property type="project" value="InterPro"/>
</dbReference>
<keyword evidence="1" id="KW-0805">Transcription regulation</keyword>